<name>A0ABN0WZS4_9LACT</name>
<feature type="transmembrane region" description="Helical" evidence="1">
    <location>
        <begin position="126"/>
        <end position="145"/>
    </location>
</feature>
<feature type="transmembrane region" description="Helical" evidence="1">
    <location>
        <begin position="12"/>
        <end position="32"/>
    </location>
</feature>
<feature type="transmembrane region" description="Helical" evidence="1">
    <location>
        <begin position="179"/>
        <end position="199"/>
    </location>
</feature>
<feature type="transmembrane region" description="Helical" evidence="1">
    <location>
        <begin position="91"/>
        <end position="114"/>
    </location>
</feature>
<organism evidence="2 3">
    <name type="scientific">Alkalibacterium iburiense</name>
    <dbReference type="NCBI Taxonomy" id="290589"/>
    <lineage>
        <taxon>Bacteria</taxon>
        <taxon>Bacillati</taxon>
        <taxon>Bacillota</taxon>
        <taxon>Bacilli</taxon>
        <taxon>Lactobacillales</taxon>
        <taxon>Carnobacteriaceae</taxon>
        <taxon>Alkalibacterium</taxon>
    </lineage>
</organism>
<dbReference type="EMBL" id="BAAACW010000007">
    <property type="protein sequence ID" value="GAA0351347.1"/>
    <property type="molecule type" value="Genomic_DNA"/>
</dbReference>
<comment type="caution">
    <text evidence="2">The sequence shown here is derived from an EMBL/GenBank/DDBJ whole genome shotgun (WGS) entry which is preliminary data.</text>
</comment>
<dbReference type="InterPro" id="IPR010178">
    <property type="entry name" value="Lit"/>
</dbReference>
<evidence type="ECO:0000256" key="1">
    <source>
        <dbReference type="SAM" id="Phobius"/>
    </source>
</evidence>
<sequence length="208" mass="24410">MLQLKKAGGVTSLVLLIITASIAFVILFTPLYHFSIWVHDLPDKLNMSHGTIAENYYALLRYLHFPWVTELNMPDFPSSPSGAYHMWEVKILFYINYAILIVSAIGSSIYMRYVKRNRKIWTLERPFFIASLAPPVFLVLLAINFDRMFVVFHQIFFNNDYWIFNPSTDPIILALPQEFFMYCFIVFFVLVQLGFVLIYQYSKKNGFK</sequence>
<keyword evidence="1" id="KW-0472">Membrane</keyword>
<dbReference type="Proteomes" id="UP001501166">
    <property type="component" value="Unassembled WGS sequence"/>
</dbReference>
<reference evidence="2 3" key="1">
    <citation type="journal article" date="2019" name="Int. J. Syst. Evol. Microbiol.">
        <title>The Global Catalogue of Microorganisms (GCM) 10K type strain sequencing project: providing services to taxonomists for standard genome sequencing and annotation.</title>
        <authorList>
            <consortium name="The Broad Institute Genomics Platform"/>
            <consortium name="The Broad Institute Genome Sequencing Center for Infectious Disease"/>
            <person name="Wu L."/>
            <person name="Ma J."/>
        </authorList>
    </citation>
    <scope>NUCLEOTIDE SEQUENCE [LARGE SCALE GENOMIC DNA]</scope>
    <source>
        <strain evidence="2 3">JCM 12662</strain>
    </source>
</reference>
<accession>A0ABN0WZS4</accession>
<evidence type="ECO:0000313" key="2">
    <source>
        <dbReference type="EMBL" id="GAA0351347.1"/>
    </source>
</evidence>
<dbReference type="Pfam" id="PF07314">
    <property type="entry name" value="Lit"/>
    <property type="match status" value="1"/>
</dbReference>
<keyword evidence="3" id="KW-1185">Reference proteome</keyword>
<dbReference type="RefSeq" id="WP_343752818.1">
    <property type="nucleotide sequence ID" value="NZ_BAAACW010000007.1"/>
</dbReference>
<protein>
    <submittedName>
        <fullName evidence="2">TIGR01906 family membrane protein</fullName>
    </submittedName>
</protein>
<proteinExistence type="predicted"/>
<gene>
    <name evidence="2" type="ORF">GCM10008932_00630</name>
</gene>
<evidence type="ECO:0000313" key="3">
    <source>
        <dbReference type="Proteomes" id="UP001501166"/>
    </source>
</evidence>
<dbReference type="NCBIfam" id="TIGR01906">
    <property type="entry name" value="integ_TIGR01906"/>
    <property type="match status" value="1"/>
</dbReference>
<keyword evidence="1" id="KW-1133">Transmembrane helix</keyword>
<keyword evidence="1" id="KW-0812">Transmembrane</keyword>